<name>A0AAV3RTD6_LITER</name>
<evidence type="ECO:0000313" key="2">
    <source>
        <dbReference type="Proteomes" id="UP001454036"/>
    </source>
</evidence>
<evidence type="ECO:0000313" key="1">
    <source>
        <dbReference type="EMBL" id="GAA0184968.1"/>
    </source>
</evidence>
<gene>
    <name evidence="1" type="ORF">LIER_32256</name>
</gene>
<dbReference type="Proteomes" id="UP001454036">
    <property type="component" value="Unassembled WGS sequence"/>
</dbReference>
<keyword evidence="2" id="KW-1185">Reference proteome</keyword>
<dbReference type="PANTHER" id="PTHR35317">
    <property type="entry name" value="OS04G0629600 PROTEIN"/>
    <property type="match status" value="1"/>
</dbReference>
<dbReference type="Pfam" id="PF14223">
    <property type="entry name" value="Retrotran_gag_2"/>
    <property type="match status" value="1"/>
</dbReference>
<dbReference type="EMBL" id="BAABME010012308">
    <property type="protein sequence ID" value="GAA0184968.1"/>
    <property type="molecule type" value="Genomic_DNA"/>
</dbReference>
<dbReference type="AlphaFoldDB" id="A0AAV3RTD6"/>
<proteinExistence type="predicted"/>
<dbReference type="PANTHER" id="PTHR35317:SF35">
    <property type="entry name" value="DUF4219 DOMAIN-CONTAINING PROTEIN"/>
    <property type="match status" value="1"/>
</dbReference>
<comment type="caution">
    <text evidence="1">The sequence shown here is derived from an EMBL/GenBank/DDBJ whole genome shotgun (WGS) entry which is preliminary data.</text>
</comment>
<protein>
    <recommendedName>
        <fullName evidence="3">Gag-pol polyprotein</fullName>
    </recommendedName>
</protein>
<evidence type="ECO:0008006" key="3">
    <source>
        <dbReference type="Google" id="ProtNLM"/>
    </source>
</evidence>
<reference evidence="1 2" key="1">
    <citation type="submission" date="2024-01" db="EMBL/GenBank/DDBJ databases">
        <title>The complete chloroplast genome sequence of Lithospermum erythrorhizon: insights into the phylogenetic relationship among Boraginaceae species and the maternal lineages of purple gromwells.</title>
        <authorList>
            <person name="Okada T."/>
            <person name="Watanabe K."/>
        </authorList>
    </citation>
    <scope>NUCLEOTIDE SEQUENCE [LARGE SCALE GENOMIC DNA]</scope>
</reference>
<accession>A0AAV3RTD6</accession>
<sequence length="192" mass="21971">MEANREGRAIMRPPLLDGKNDPYWKARMTAFLKFVDTKTRKAVLTGWNPPTQATVEGGGRVVKEKKDWTLAEDELALGNSKALNSIFNVVDPSVFKLIRKFIVAKEAWDILQITYEGTAKIRMLRLQQLTTKWETTTMEEDETITSYSTRINDMANEAFALGEPMTNEKQVRNVLRSLPRRFESKITTIEEA</sequence>
<organism evidence="1 2">
    <name type="scientific">Lithospermum erythrorhizon</name>
    <name type="common">Purple gromwell</name>
    <name type="synonym">Lithospermum officinale var. erythrorhizon</name>
    <dbReference type="NCBI Taxonomy" id="34254"/>
    <lineage>
        <taxon>Eukaryota</taxon>
        <taxon>Viridiplantae</taxon>
        <taxon>Streptophyta</taxon>
        <taxon>Embryophyta</taxon>
        <taxon>Tracheophyta</taxon>
        <taxon>Spermatophyta</taxon>
        <taxon>Magnoliopsida</taxon>
        <taxon>eudicotyledons</taxon>
        <taxon>Gunneridae</taxon>
        <taxon>Pentapetalae</taxon>
        <taxon>asterids</taxon>
        <taxon>lamiids</taxon>
        <taxon>Boraginales</taxon>
        <taxon>Boraginaceae</taxon>
        <taxon>Boraginoideae</taxon>
        <taxon>Lithospermeae</taxon>
        <taxon>Lithospermum</taxon>
    </lineage>
</organism>